<dbReference type="InterPro" id="IPR026906">
    <property type="entry name" value="LRR_5"/>
</dbReference>
<dbReference type="InterPro" id="IPR032675">
    <property type="entry name" value="LRR_dom_sf"/>
</dbReference>
<gene>
    <name evidence="4" type="ORF">ERS852394_01117</name>
</gene>
<dbReference type="RefSeq" id="WP_055065884.1">
    <property type="nucleotide sequence ID" value="NZ_CYZD01000004.1"/>
</dbReference>
<keyword evidence="2" id="KW-0732">Signal</keyword>
<evidence type="ECO:0000313" key="4">
    <source>
        <dbReference type="EMBL" id="CUN91002.1"/>
    </source>
</evidence>
<evidence type="ECO:0000256" key="2">
    <source>
        <dbReference type="SAM" id="SignalP"/>
    </source>
</evidence>
<dbReference type="InterPro" id="IPR008964">
    <property type="entry name" value="Invasin/intimin_cell_adhesion"/>
</dbReference>
<dbReference type="InterPro" id="IPR003343">
    <property type="entry name" value="Big_2"/>
</dbReference>
<feature type="domain" description="BIG2" evidence="3">
    <location>
        <begin position="1298"/>
        <end position="1374"/>
    </location>
</feature>
<dbReference type="Pfam" id="PF13306">
    <property type="entry name" value="LRR_5"/>
    <property type="match status" value="2"/>
</dbReference>
<feature type="region of interest" description="Disordered" evidence="1">
    <location>
        <begin position="1019"/>
        <end position="1054"/>
    </location>
</feature>
<dbReference type="PANTHER" id="PTHR45661:SF3">
    <property type="entry name" value="IG-LIKE DOMAIN-CONTAINING PROTEIN"/>
    <property type="match status" value="1"/>
</dbReference>
<dbReference type="PANTHER" id="PTHR45661">
    <property type="entry name" value="SURFACE ANTIGEN"/>
    <property type="match status" value="1"/>
</dbReference>
<feature type="chain" id="PRO_5008017845" evidence="2">
    <location>
        <begin position="28"/>
        <end position="1460"/>
    </location>
</feature>
<reference evidence="4 5" key="1">
    <citation type="submission" date="2015-09" db="EMBL/GenBank/DDBJ databases">
        <authorList>
            <consortium name="Pathogen Informatics"/>
        </authorList>
    </citation>
    <scope>NUCLEOTIDE SEQUENCE [LARGE SCALE GENOMIC DNA]</scope>
    <source>
        <strain evidence="4 5">2789STDY5608837</strain>
    </source>
</reference>
<organism evidence="4 5">
    <name type="scientific">Blautia obeum</name>
    <dbReference type="NCBI Taxonomy" id="40520"/>
    <lineage>
        <taxon>Bacteria</taxon>
        <taxon>Bacillati</taxon>
        <taxon>Bacillota</taxon>
        <taxon>Clostridia</taxon>
        <taxon>Lachnospirales</taxon>
        <taxon>Lachnospiraceae</taxon>
        <taxon>Blautia</taxon>
    </lineage>
</organism>
<evidence type="ECO:0000313" key="5">
    <source>
        <dbReference type="Proteomes" id="UP000095409"/>
    </source>
</evidence>
<dbReference type="InterPro" id="IPR053139">
    <property type="entry name" value="Surface_bspA-like"/>
</dbReference>
<dbReference type="SUPFAM" id="SSF52058">
    <property type="entry name" value="L domain-like"/>
    <property type="match status" value="1"/>
</dbReference>
<dbReference type="SUPFAM" id="SSF49373">
    <property type="entry name" value="Invasin/intimin cell-adhesion fragments"/>
    <property type="match status" value="2"/>
</dbReference>
<evidence type="ECO:0000256" key="1">
    <source>
        <dbReference type="SAM" id="MobiDB-lite"/>
    </source>
</evidence>
<proteinExistence type="predicted"/>
<sequence>MRKKVNKLLTILLALTIFLNSFNVVYASEENKTSLGSDASVEMEVEGTDSVGEMLASEIQTQKDERFQNEGNCIMSLKFEGEDKDDDQSSRNVACVSFSVKSEAQLIVGVYDENHIQMLDYEKTEVNKDDTYKEIIFDIDEMPEYFTATAYLLSKENNRPLCQEYTTEMYTKEMQELEKSTVDDYAPEDVLQLDGNNKETNFAVYNNDTVVIEENEGINELKDMGNGIIEIDNADQKIIGLKQGDTLSYKYMDGSVLLIKVMSVKVDGTTVIITQSDDTDLTDYFDYIKIDADGGSGDAEIDNNNLESGVTYLEEATENAPAVGALDGDGSISASVAYKIKRGAIKGSVGLKLNFHIQFYCSLSYKYFSMETEYSNSISVEFSGKCDLTKIQLSKLTQYPIPCIKVKCQLYFVVSASGELKWEGEWKGSIGFRYDSNSGIDDKAPFYNPNIKNEIKMEGKLFLGLCIVPDLSVIDENVCKAEMDATSGLEVVGKKLIATSSDDMVHECNKCIDGKINVKIEAKAKLNILKDWKDIECKIASITLKITDFYWSTDKNEFGFRKCPHTSYKVDITAIDDNDNAVPEGEVTVYDKKTGKAVDITLKNGNKQSCVKLNDKGKQSIYLQNGSYTVKVTKGREKGEGSLSVGNRKTSKKITVQGEVSWTLSNGILRVSAQGKMPDYGWGENAAPWKTREKEIRKVIINAGITYIGESAFEGCENLVEVQIAKGIKSIGAYAFKDCERLETVEMPDSVTKIGNSVFYNCYKLTNFQLPSNIREIGERAFQDCNSIHDIILPETLKKIDFGAFICCHSLKSIKIPSSIEPGGIGGSTFWECKGLEKVEIPAVGGVMDRMFYNCVNLKEVILHEGISWIGDCAFGKCSSLETIELPESAEIEGGALFEDCTSLKKVIFKGKGITTLGTNMFKNCTSLIEIEIPDSVEYIDHSAFANCTKLSKMYFKGEMPGINRMYAFTNCNFTAYYPEGDETWDGIEEIEFQNAKIKWVPYKVANVRNADVLTEDLENLDPDESAEQASVEFEDSDMQIDRDDGEETESEIEDDLDQITNEEVSEITFEDGESIDGEESEEEDAIINEIEVPVSNAKEGGGEQNSMYTQTGLRPNGSYLFVALYDDMEEELLAASNVLYIDQKTADEAGTVSFKYKMKTNYTNPVLLIVGTPLCNIEDAQIEVDSLTANGKVQFPEISVTYDGKKLIENSDYEIDGDTWAVDAGTYLLTVTGINEYGGSVTKEYKVNQAQPMKPAEHKHVYGAWKTVRKSTALVAGYSQRTCKGCGKTEQKKLAKLAPTGSLNMTSIPLKVKQKTTALKVSGLASGDYIKVYTSSNKKIFTVTKKGKITAVKAGKAVLTVKLASGKQLKAKVKVQKGTVKTSKVTVAERSKVLKKGKSYKIKALISPLTSQEKVTYSTSNKKVATVSKTGKVVAKKKGKVVITVKSGKKNAKVKITVK</sequence>
<feature type="domain" description="BIG2" evidence="3">
    <location>
        <begin position="1382"/>
        <end position="1458"/>
    </location>
</feature>
<dbReference type="Pfam" id="PF02368">
    <property type="entry name" value="Big_2"/>
    <property type="match status" value="1"/>
</dbReference>
<evidence type="ECO:0000259" key="3">
    <source>
        <dbReference type="SMART" id="SM00635"/>
    </source>
</evidence>
<protein>
    <submittedName>
        <fullName evidence="4">Bacterial Ig-like domain (Group 2)</fullName>
    </submittedName>
</protein>
<dbReference type="Gene3D" id="2.60.40.1080">
    <property type="match status" value="2"/>
</dbReference>
<feature type="signal peptide" evidence="2">
    <location>
        <begin position="1"/>
        <end position="27"/>
    </location>
</feature>
<dbReference type="EMBL" id="CYZD01000004">
    <property type="protein sequence ID" value="CUN91002.1"/>
    <property type="molecule type" value="Genomic_DNA"/>
</dbReference>
<dbReference type="SMART" id="SM00635">
    <property type="entry name" value="BID_2"/>
    <property type="match status" value="2"/>
</dbReference>
<dbReference type="Proteomes" id="UP000095409">
    <property type="component" value="Unassembled WGS sequence"/>
</dbReference>
<name>A0A174AQV5_9FIRM</name>
<accession>A0A174AQV5</accession>
<dbReference type="Gene3D" id="3.80.10.10">
    <property type="entry name" value="Ribonuclease Inhibitor"/>
    <property type="match status" value="1"/>
</dbReference>